<name>A0A285NIT9_9AQUI</name>
<gene>
    <name evidence="2" type="ORF">SAMN06265182_1008</name>
</gene>
<dbReference type="OrthoDB" id="9867955at2"/>
<keyword evidence="1" id="KW-1133">Transmembrane helix</keyword>
<accession>A0A285NIT9</accession>
<dbReference type="EMBL" id="OBEI01000003">
    <property type="protein sequence ID" value="SNZ07766.1"/>
    <property type="molecule type" value="Genomic_DNA"/>
</dbReference>
<protein>
    <submittedName>
        <fullName evidence="2">Uncharacterized protein</fullName>
    </submittedName>
</protein>
<feature type="transmembrane region" description="Helical" evidence="1">
    <location>
        <begin position="107"/>
        <end position="131"/>
    </location>
</feature>
<evidence type="ECO:0000313" key="3">
    <source>
        <dbReference type="Proteomes" id="UP000219036"/>
    </source>
</evidence>
<dbReference type="RefSeq" id="WP_097000184.1">
    <property type="nucleotide sequence ID" value="NZ_OBEI01000003.1"/>
</dbReference>
<dbReference type="AlphaFoldDB" id="A0A285NIT9"/>
<keyword evidence="3" id="KW-1185">Reference proteome</keyword>
<evidence type="ECO:0000313" key="2">
    <source>
        <dbReference type="EMBL" id="SNZ07766.1"/>
    </source>
</evidence>
<keyword evidence="1" id="KW-0812">Transmembrane</keyword>
<dbReference type="Proteomes" id="UP000219036">
    <property type="component" value="Unassembled WGS sequence"/>
</dbReference>
<organism evidence="2 3">
    <name type="scientific">Persephonella hydrogeniphila</name>
    <dbReference type="NCBI Taxonomy" id="198703"/>
    <lineage>
        <taxon>Bacteria</taxon>
        <taxon>Pseudomonadati</taxon>
        <taxon>Aquificota</taxon>
        <taxon>Aquificia</taxon>
        <taxon>Aquificales</taxon>
        <taxon>Hydrogenothermaceae</taxon>
        <taxon>Persephonella</taxon>
    </lineage>
</organism>
<keyword evidence="1" id="KW-0472">Membrane</keyword>
<sequence>MGVLKSVFSESDFDSRVYQIIKDIIGENNFKEFKDFLYFYRITAEVEKDFLKIKQFSHKEGRWIEIAIFNLKTKKVEKSIDKNEFLKVLQEENNYILSSTEKEIKRVANIVLALLSLIIGALVSLLVINVIK</sequence>
<reference evidence="3" key="1">
    <citation type="submission" date="2017-09" db="EMBL/GenBank/DDBJ databases">
        <authorList>
            <person name="Varghese N."/>
            <person name="Submissions S."/>
        </authorList>
    </citation>
    <scope>NUCLEOTIDE SEQUENCE [LARGE SCALE GENOMIC DNA]</scope>
    <source>
        <strain evidence="3">DSM 15103</strain>
    </source>
</reference>
<proteinExistence type="predicted"/>
<evidence type="ECO:0000256" key="1">
    <source>
        <dbReference type="SAM" id="Phobius"/>
    </source>
</evidence>